<dbReference type="AlphaFoldDB" id="K3Z4P4"/>
<proteinExistence type="inferred from homology"/>
<keyword evidence="3" id="KW-0436">Ligase</keyword>
<dbReference type="GO" id="GO:0005524">
    <property type="term" value="F:ATP binding"/>
    <property type="evidence" value="ECO:0007669"/>
    <property type="project" value="UniProtKB-KW"/>
</dbReference>
<evidence type="ECO:0000256" key="3">
    <source>
        <dbReference type="ARBA" id="ARBA00022598"/>
    </source>
</evidence>
<evidence type="ECO:0000256" key="5">
    <source>
        <dbReference type="ARBA" id="ARBA00022840"/>
    </source>
</evidence>
<feature type="coiled-coil region" evidence="8">
    <location>
        <begin position="297"/>
        <end position="334"/>
    </location>
</feature>
<evidence type="ECO:0000313" key="11">
    <source>
        <dbReference type="EMBL" id="RCV18411.1"/>
    </source>
</evidence>
<evidence type="ECO:0000256" key="9">
    <source>
        <dbReference type="SAM" id="MobiDB-lite"/>
    </source>
</evidence>
<dbReference type="PANTHER" id="PTHR22594">
    <property type="entry name" value="ASPARTYL/LYSYL-TRNA SYNTHETASE"/>
    <property type="match status" value="1"/>
</dbReference>
<dbReference type="InterPro" id="IPR006195">
    <property type="entry name" value="aa-tRNA-synth_II"/>
</dbReference>
<dbReference type="KEGG" id="sita:101766469"/>
<dbReference type="Gene3D" id="3.30.930.10">
    <property type="entry name" value="Bira Bifunctional Protein, Domain 2"/>
    <property type="match status" value="1"/>
</dbReference>
<evidence type="ECO:0000256" key="1">
    <source>
        <dbReference type="ARBA" id="ARBA00008226"/>
    </source>
</evidence>
<name>K3Z4P4_SETIT</name>
<dbReference type="GO" id="GO:0009507">
    <property type="term" value="C:chloroplast"/>
    <property type="evidence" value="ECO:0007669"/>
    <property type="project" value="EnsemblPlants"/>
</dbReference>
<dbReference type="Gramene" id="KQL16185">
    <property type="protein sequence ID" value="KQL16185"/>
    <property type="gene ID" value="SETIT_021512mg"/>
</dbReference>
<dbReference type="Proteomes" id="UP000004995">
    <property type="component" value="Unassembled WGS sequence"/>
</dbReference>
<dbReference type="SUPFAM" id="SSF55681">
    <property type="entry name" value="Class II aaRS and biotin synthetases"/>
    <property type="match status" value="1"/>
</dbReference>
<feature type="compositionally biased region" description="Low complexity" evidence="9">
    <location>
        <begin position="1"/>
        <end position="21"/>
    </location>
</feature>
<dbReference type="GO" id="GO:0004816">
    <property type="term" value="F:asparagine-tRNA ligase activity"/>
    <property type="evidence" value="ECO:0000318"/>
    <property type="project" value="GO_Central"/>
</dbReference>
<keyword evidence="4" id="KW-0547">Nucleotide-binding</keyword>
<dbReference type="EMBL" id="AGNK02001890">
    <property type="status" value="NOT_ANNOTATED_CDS"/>
    <property type="molecule type" value="Genomic_DNA"/>
</dbReference>
<organism evidence="12 13">
    <name type="scientific">Setaria italica</name>
    <name type="common">Foxtail millet</name>
    <name type="synonym">Panicum italicum</name>
    <dbReference type="NCBI Taxonomy" id="4555"/>
    <lineage>
        <taxon>Eukaryota</taxon>
        <taxon>Viridiplantae</taxon>
        <taxon>Streptophyta</taxon>
        <taxon>Embryophyta</taxon>
        <taxon>Tracheophyta</taxon>
        <taxon>Spermatophyta</taxon>
        <taxon>Magnoliopsida</taxon>
        <taxon>Liliopsida</taxon>
        <taxon>Poales</taxon>
        <taxon>Poaceae</taxon>
        <taxon>PACMAD clade</taxon>
        <taxon>Panicoideae</taxon>
        <taxon>Panicodae</taxon>
        <taxon>Paniceae</taxon>
        <taxon>Cenchrinae</taxon>
        <taxon>Setaria</taxon>
    </lineage>
</organism>
<evidence type="ECO:0000256" key="7">
    <source>
        <dbReference type="ARBA" id="ARBA00023146"/>
    </source>
</evidence>
<accession>K3Z4P4</accession>
<keyword evidence="5" id="KW-0067">ATP-binding</keyword>
<gene>
    <name evidence="12" type="primary">LOC101766469</name>
    <name evidence="11" type="ORF">SETIT_3G299100v2</name>
</gene>
<dbReference type="OrthoDB" id="1931232at2759"/>
<evidence type="ECO:0000256" key="8">
    <source>
        <dbReference type="SAM" id="Coils"/>
    </source>
</evidence>
<keyword evidence="7" id="KW-0030">Aminoacyl-tRNA synthetase</keyword>
<evidence type="ECO:0000259" key="10">
    <source>
        <dbReference type="PROSITE" id="PS50862"/>
    </source>
</evidence>
<dbReference type="GO" id="GO:0006421">
    <property type="term" value="P:asparaginyl-tRNA aminoacylation"/>
    <property type="evidence" value="ECO:0000318"/>
    <property type="project" value="GO_Central"/>
</dbReference>
<dbReference type="EC" id="6.1.1.22" evidence="2"/>
<feature type="domain" description="Aminoacyl-transfer RNA synthetases class-II family profile" evidence="10">
    <location>
        <begin position="232"/>
        <end position="599"/>
    </location>
</feature>
<dbReference type="InterPro" id="IPR004364">
    <property type="entry name" value="Aa-tRNA-synt_II"/>
</dbReference>
<reference evidence="11 13" key="1">
    <citation type="journal article" date="2012" name="Nat. Biotechnol.">
        <title>Reference genome sequence of the model plant Setaria.</title>
        <authorList>
            <person name="Bennetzen J.L."/>
            <person name="Schmutz J."/>
            <person name="Wang H."/>
            <person name="Percifield R."/>
            <person name="Hawkins J."/>
            <person name="Pontaroli A.C."/>
            <person name="Estep M."/>
            <person name="Feng L."/>
            <person name="Vaughn J.N."/>
            <person name="Grimwood J."/>
            <person name="Jenkins J."/>
            <person name="Barry K."/>
            <person name="Lindquist E."/>
            <person name="Hellsten U."/>
            <person name="Deshpande S."/>
            <person name="Wang X."/>
            <person name="Wu X."/>
            <person name="Mitros T."/>
            <person name="Triplett J."/>
            <person name="Yang X."/>
            <person name="Ye C.Y."/>
            <person name="Mauro-Herrera M."/>
            <person name="Wang L."/>
            <person name="Li P."/>
            <person name="Sharma M."/>
            <person name="Sharma R."/>
            <person name="Ronald P.C."/>
            <person name="Panaud O."/>
            <person name="Kellogg E.A."/>
            <person name="Brutnell T.P."/>
            <person name="Doust A.N."/>
            <person name="Tuskan G.A."/>
            <person name="Rokhsar D."/>
            <person name="Devos K.M."/>
        </authorList>
    </citation>
    <scope>NUCLEOTIDE SEQUENCE [LARGE SCALE GENOMIC DNA]</scope>
    <source>
        <strain evidence="13">cv. Yugu1</strain>
        <strain evidence="11">Yugu1</strain>
    </source>
</reference>
<dbReference type="GeneID" id="101766469"/>
<dbReference type="EMBL" id="CM003530">
    <property type="protein sequence ID" value="RCV18411.1"/>
    <property type="molecule type" value="Genomic_DNA"/>
</dbReference>
<dbReference type="PROSITE" id="PS50862">
    <property type="entry name" value="AA_TRNA_LIGASE_II"/>
    <property type="match status" value="1"/>
</dbReference>
<dbReference type="RefSeq" id="XP_004962535.1">
    <property type="nucleotide sequence ID" value="XM_004962478.2"/>
</dbReference>
<dbReference type="STRING" id="4555.K3Z4P4"/>
<dbReference type="NCBIfam" id="TIGR00457">
    <property type="entry name" value="asnS"/>
    <property type="match status" value="1"/>
</dbReference>
<evidence type="ECO:0000256" key="6">
    <source>
        <dbReference type="ARBA" id="ARBA00022917"/>
    </source>
</evidence>
<dbReference type="PANTHER" id="PTHR22594:SF36">
    <property type="entry name" value="ASPARAGINE--TRNA LIGASE, CYTOPLASMIC 2"/>
    <property type="match status" value="1"/>
</dbReference>
<reference evidence="12" key="3">
    <citation type="submission" date="2018-08" db="UniProtKB">
        <authorList>
            <consortium name="EnsemblPlants"/>
        </authorList>
    </citation>
    <scope>IDENTIFICATION</scope>
    <source>
        <strain evidence="12">Yugu1</strain>
    </source>
</reference>
<evidence type="ECO:0000313" key="12">
    <source>
        <dbReference type="EnsemblPlants" id="KQL16185"/>
    </source>
</evidence>
<dbReference type="FunCoup" id="K3Z4P4">
    <property type="interactions" value="912"/>
</dbReference>
<dbReference type="Pfam" id="PF00152">
    <property type="entry name" value="tRNA-synt_2"/>
    <property type="match status" value="2"/>
</dbReference>
<keyword evidence="8" id="KW-0175">Coiled coil</keyword>
<comment type="similarity">
    <text evidence="1">Belongs to the class-II aminoacyl-tRNA synthetase family.</text>
</comment>
<protein>
    <recommendedName>
        <fullName evidence="2">asparagine--tRNA ligase</fullName>
        <ecNumber evidence="2">6.1.1.22</ecNumber>
    </recommendedName>
</protein>
<dbReference type="InterPro" id="IPR045864">
    <property type="entry name" value="aa-tRNA-synth_II/BPL/LPL"/>
</dbReference>
<dbReference type="EnsemblPlants" id="KQL16185">
    <property type="protein sequence ID" value="KQL16185"/>
    <property type="gene ID" value="SETIT_021512mg"/>
</dbReference>
<dbReference type="GO" id="GO:0005739">
    <property type="term" value="C:mitochondrion"/>
    <property type="evidence" value="ECO:0000318"/>
    <property type="project" value="GO_Central"/>
</dbReference>
<keyword evidence="6" id="KW-0648">Protein biosynthesis</keyword>
<sequence>MASSPPSSAPFSSSEEATTSSNDGSAVQSLKYSRRASLRSVVGRPDGGRGLAGKRAVVGGWVKSSNTVKAKLAGPVSPARMPTTETTTGLTCTEVLMARVPLIRCFARLIGGAADVDRASSVSFKLATGTALMRINDGSCVADLQIVVDSSLCPLKQVTAIGACVLVEGKIELVEGRSQQHVVELRVDKVLHVGTVDIDKYPPSNVELPPPELVKDYPQLATRTTAMASVARVRSEMLHAAHAFFQTNGFFHVNTPIITATTVAGDRSKMFRVMRLESKSDNRAITPEVVRASIKAKTKQIEALNRSESNKEALEAAKLDLQRANELARQLEQQGNADFSDDFFQHPVYLSPDHTLHLETYACALSSVYTFSPVFQAESLERHKHLAERWTIDAELAFAELEDAISCAEDCLMWLLSTVSKNCSDELKFLSNGENNGYFSHIEPAVSSPWERITYNAAVNTLLQVREKSFKAKVELGTPLSHEHMSYLVDDHYKKPVIIYEYPKELKPFYARLMEDGTKVSAFDIVVPKVGTIAYGTQKEERMDNFTARIDELRLPRDHLESYLDIRRHGTVKHSGFSIDIERLIFLVTCLSDIRDVKPFQRTKSNAKC</sequence>
<evidence type="ECO:0000256" key="2">
    <source>
        <dbReference type="ARBA" id="ARBA00012816"/>
    </source>
</evidence>
<evidence type="ECO:0000313" key="13">
    <source>
        <dbReference type="Proteomes" id="UP000004995"/>
    </source>
</evidence>
<reference evidence="11" key="2">
    <citation type="submission" date="2015-07" db="EMBL/GenBank/DDBJ databases">
        <authorList>
            <person name="Noorani M."/>
        </authorList>
    </citation>
    <scope>NUCLEOTIDE SEQUENCE</scope>
    <source>
        <strain evidence="11">Yugu1</strain>
    </source>
</reference>
<dbReference type="eggNOG" id="KOG0554">
    <property type="taxonomic scope" value="Eukaryota"/>
</dbReference>
<dbReference type="HOGENOM" id="CLU_004553_2_0_1"/>
<feature type="region of interest" description="Disordered" evidence="9">
    <location>
        <begin position="1"/>
        <end position="31"/>
    </location>
</feature>
<keyword evidence="13" id="KW-1185">Reference proteome</keyword>
<dbReference type="OMA" id="CHTLHLE"/>
<feature type="compositionally biased region" description="Polar residues" evidence="9">
    <location>
        <begin position="22"/>
        <end position="31"/>
    </location>
</feature>
<evidence type="ECO:0000256" key="4">
    <source>
        <dbReference type="ARBA" id="ARBA00022741"/>
    </source>
</evidence>
<dbReference type="InterPro" id="IPR004522">
    <property type="entry name" value="Asn-tRNA-ligase"/>
</dbReference>